<dbReference type="AlphaFoldDB" id="A0A8S3XSJ6"/>
<evidence type="ECO:0000313" key="1">
    <source>
        <dbReference type="EMBL" id="CAG5036604.1"/>
    </source>
</evidence>
<gene>
    <name evidence="1" type="ORF">PAPOLLO_LOCUS20867</name>
</gene>
<dbReference type="EMBL" id="CAJQZP010001291">
    <property type="protein sequence ID" value="CAG5036604.1"/>
    <property type="molecule type" value="Genomic_DNA"/>
</dbReference>
<dbReference type="Proteomes" id="UP000691718">
    <property type="component" value="Unassembled WGS sequence"/>
</dbReference>
<proteinExistence type="predicted"/>
<evidence type="ECO:0000313" key="2">
    <source>
        <dbReference type="Proteomes" id="UP000691718"/>
    </source>
</evidence>
<name>A0A8S3XSJ6_PARAO</name>
<organism evidence="1 2">
    <name type="scientific">Parnassius apollo</name>
    <name type="common">Apollo butterfly</name>
    <name type="synonym">Papilio apollo</name>
    <dbReference type="NCBI Taxonomy" id="110799"/>
    <lineage>
        <taxon>Eukaryota</taxon>
        <taxon>Metazoa</taxon>
        <taxon>Ecdysozoa</taxon>
        <taxon>Arthropoda</taxon>
        <taxon>Hexapoda</taxon>
        <taxon>Insecta</taxon>
        <taxon>Pterygota</taxon>
        <taxon>Neoptera</taxon>
        <taxon>Endopterygota</taxon>
        <taxon>Lepidoptera</taxon>
        <taxon>Glossata</taxon>
        <taxon>Ditrysia</taxon>
        <taxon>Papilionoidea</taxon>
        <taxon>Papilionidae</taxon>
        <taxon>Parnassiinae</taxon>
        <taxon>Parnassini</taxon>
        <taxon>Parnassius</taxon>
        <taxon>Parnassius</taxon>
    </lineage>
</organism>
<reference evidence="1" key="1">
    <citation type="submission" date="2021-04" db="EMBL/GenBank/DDBJ databases">
        <authorList>
            <person name="Tunstrom K."/>
        </authorList>
    </citation>
    <scope>NUCLEOTIDE SEQUENCE</scope>
</reference>
<keyword evidence="2" id="KW-1185">Reference proteome</keyword>
<sequence>MWCARVVTKHQRMNGFFCKEDGCEILLWRKKGKADLELDCGFKAADVKIPFYIYNGDKNGSEEDTSKYMMSKTSVEVALERVNMRQKRNTKPISSLL</sequence>
<comment type="caution">
    <text evidence="1">The sequence shown here is derived from an EMBL/GenBank/DDBJ whole genome shotgun (WGS) entry which is preliminary data.</text>
</comment>
<dbReference type="OrthoDB" id="7362285at2759"/>
<protein>
    <submittedName>
        <fullName evidence="1">(apollo) hypothetical protein</fullName>
    </submittedName>
</protein>
<accession>A0A8S3XSJ6</accession>